<dbReference type="CDD" id="cd20516">
    <property type="entry name" value="CYCLIN_CCND_rpt2"/>
    <property type="match status" value="1"/>
</dbReference>
<dbReference type="SMART" id="SM00385">
    <property type="entry name" value="CYCLIN"/>
    <property type="match status" value="1"/>
</dbReference>
<evidence type="ECO:0000256" key="5">
    <source>
        <dbReference type="SAM" id="MobiDB-lite"/>
    </source>
</evidence>
<evidence type="ECO:0000256" key="1">
    <source>
        <dbReference type="ARBA" id="ARBA00022618"/>
    </source>
</evidence>
<dbReference type="InterPro" id="IPR036915">
    <property type="entry name" value="Cyclin-like_sf"/>
</dbReference>
<dbReference type="FunFam" id="1.10.472.10:FF:000003">
    <property type="entry name" value="G1/S-specific cyclin-D2"/>
    <property type="match status" value="1"/>
</dbReference>
<reference evidence="8" key="1">
    <citation type="submission" date="2020-05" db="UniProtKB">
        <authorList>
            <consortium name="EnsemblMetazoa"/>
        </authorList>
    </citation>
    <scope>IDENTIFICATION</scope>
    <source>
        <strain evidence="8">USDA</strain>
    </source>
</reference>
<dbReference type="GO" id="GO:0051301">
    <property type="term" value="P:cell division"/>
    <property type="evidence" value="ECO:0007669"/>
    <property type="project" value="UniProtKB-KW"/>
</dbReference>
<comment type="similarity">
    <text evidence="4">Belongs to the cyclin family.</text>
</comment>
<dbReference type="InterPro" id="IPR039361">
    <property type="entry name" value="Cyclin"/>
</dbReference>
<organism evidence="8 9">
    <name type="scientific">Stomoxys calcitrans</name>
    <name type="common">Stable fly</name>
    <name type="synonym">Conops calcitrans</name>
    <dbReference type="NCBI Taxonomy" id="35570"/>
    <lineage>
        <taxon>Eukaryota</taxon>
        <taxon>Metazoa</taxon>
        <taxon>Ecdysozoa</taxon>
        <taxon>Arthropoda</taxon>
        <taxon>Hexapoda</taxon>
        <taxon>Insecta</taxon>
        <taxon>Pterygota</taxon>
        <taxon>Neoptera</taxon>
        <taxon>Endopterygota</taxon>
        <taxon>Diptera</taxon>
        <taxon>Brachycera</taxon>
        <taxon>Muscomorpha</taxon>
        <taxon>Muscoidea</taxon>
        <taxon>Muscidae</taxon>
        <taxon>Stomoxys</taxon>
    </lineage>
</organism>
<dbReference type="SMART" id="SM01332">
    <property type="entry name" value="Cyclin_C"/>
    <property type="match status" value="1"/>
</dbReference>
<dbReference type="KEGG" id="scac:106095884"/>
<dbReference type="PROSITE" id="PS00292">
    <property type="entry name" value="CYCLINS"/>
    <property type="match status" value="1"/>
</dbReference>
<evidence type="ECO:0000256" key="4">
    <source>
        <dbReference type="RuleBase" id="RU000383"/>
    </source>
</evidence>
<evidence type="ECO:0000256" key="3">
    <source>
        <dbReference type="ARBA" id="ARBA00023306"/>
    </source>
</evidence>
<dbReference type="VEuPathDB" id="VectorBase:SCAU016207"/>
<dbReference type="Proteomes" id="UP000095300">
    <property type="component" value="Unassembled WGS sequence"/>
</dbReference>
<evidence type="ECO:0000259" key="6">
    <source>
        <dbReference type="SMART" id="SM00385"/>
    </source>
</evidence>
<evidence type="ECO:0000259" key="7">
    <source>
        <dbReference type="SMART" id="SM01332"/>
    </source>
</evidence>
<dbReference type="EnsemblMetazoa" id="SCAU016207-RA">
    <property type="protein sequence ID" value="SCAU016207-PA"/>
    <property type="gene ID" value="SCAU016207"/>
</dbReference>
<dbReference type="InterPro" id="IPR006671">
    <property type="entry name" value="Cyclin_N"/>
</dbReference>
<dbReference type="AlphaFoldDB" id="A0A1I8QDW0"/>
<dbReference type="Pfam" id="PF02984">
    <property type="entry name" value="Cyclin_C"/>
    <property type="match status" value="1"/>
</dbReference>
<dbReference type="InterPro" id="IPR013763">
    <property type="entry name" value="Cyclin-like_dom"/>
</dbReference>
<keyword evidence="1" id="KW-0132">Cell division</keyword>
<dbReference type="Gene3D" id="1.10.472.10">
    <property type="entry name" value="Cyclin-like"/>
    <property type="match status" value="2"/>
</dbReference>
<sequence>MDLLCTENIIQEYETDILCHNRHHQQQQSRPKQSSSTTSSTIFKVEHSKQHQEPQSIITTISSNSNTSPPSLYSSSSSLSSSSCCSSTNSSGYNSSNSSSNSSTGSSSSSYPHTAKLTCEENANKPYLETCAEPAQGYLQQKQLTGGTSTTQNVYTSNLINRSLDYVNTATEDPTFLTDRCLENALKAEEKRPQPICTYFKTVQKDITPPMRKIVAEWMMEVCAEEKCQEEVVLLALNYMDRFLSTKSVRKTHLQILAAACLLLASKLREPSCRALSAELLVFYTDNSIHKADLIKWELFVLSRLGWDLSCVTPLDFLELLLIRLPIRCPDYPDLEVDKVRQHAQAFISLAAKEHHFSMYSASTIAASSIAAALSGLNWHLRTGQNLRYLLNLLTDLTSVEQDFLHDCMMKMETIFEEHSRNLQPYLGSAEQLQHHHHQQQQTQGPTCLGVGGGTCTSSLSPNAVSLSSSPSIPNQSQYPTNPLYHHQHQHNNYDYYDQQQQQQQQRQQQYVHQHQVHYHHHQHQHHHQHHYKSLHHHSTASSSISANSPTSSNHDLVNGSVTANVLLPDLTLTCKMQANAQKEVQDIKF</sequence>
<feature type="domain" description="Cyclin C-terminal" evidence="7">
    <location>
        <begin position="312"/>
        <end position="449"/>
    </location>
</feature>
<gene>
    <name evidence="8" type="primary">106095884</name>
</gene>
<feature type="region of interest" description="Disordered" evidence="5">
    <location>
        <begin position="92"/>
        <end position="113"/>
    </location>
</feature>
<accession>A0A1I8QDW0</accession>
<evidence type="ECO:0000313" key="8">
    <source>
        <dbReference type="EnsemblMetazoa" id="SCAU016207-PA"/>
    </source>
</evidence>
<keyword evidence="2 4" id="KW-0195">Cyclin</keyword>
<dbReference type="InterPro" id="IPR004367">
    <property type="entry name" value="Cyclin_C-dom"/>
</dbReference>
<keyword evidence="3" id="KW-0131">Cell cycle</keyword>
<evidence type="ECO:0000256" key="2">
    <source>
        <dbReference type="ARBA" id="ARBA00023127"/>
    </source>
</evidence>
<keyword evidence="9" id="KW-1185">Reference proteome</keyword>
<dbReference type="STRING" id="35570.A0A1I8QDW0"/>
<feature type="compositionally biased region" description="Low complexity" evidence="5">
    <location>
        <begin position="540"/>
        <end position="555"/>
    </location>
</feature>
<name>A0A1I8QDW0_STOCA</name>
<feature type="compositionally biased region" description="Low complexity" evidence="5">
    <location>
        <begin position="491"/>
        <end position="514"/>
    </location>
</feature>
<feature type="compositionally biased region" description="Low complexity" evidence="5">
    <location>
        <begin position="26"/>
        <end position="41"/>
    </location>
</feature>
<dbReference type="PANTHER" id="PTHR10177">
    <property type="entry name" value="CYCLINS"/>
    <property type="match status" value="1"/>
</dbReference>
<feature type="compositionally biased region" description="Basic residues" evidence="5">
    <location>
        <begin position="515"/>
        <end position="539"/>
    </location>
</feature>
<dbReference type="GO" id="GO:0000278">
    <property type="term" value="P:mitotic cell cycle"/>
    <property type="evidence" value="ECO:0007669"/>
    <property type="project" value="UniProtKB-ARBA"/>
</dbReference>
<feature type="region of interest" description="Disordered" evidence="5">
    <location>
        <begin position="21"/>
        <end position="55"/>
    </location>
</feature>
<protein>
    <submittedName>
        <fullName evidence="8">Uncharacterized protein</fullName>
    </submittedName>
</protein>
<dbReference type="SUPFAM" id="SSF47954">
    <property type="entry name" value="Cyclin-like"/>
    <property type="match status" value="2"/>
</dbReference>
<proteinExistence type="inferred from homology"/>
<feature type="domain" description="Cyclin-like" evidence="6">
    <location>
        <begin position="217"/>
        <end position="303"/>
    </location>
</feature>
<dbReference type="OrthoDB" id="306099at2759"/>
<evidence type="ECO:0000313" key="9">
    <source>
        <dbReference type="Proteomes" id="UP000095300"/>
    </source>
</evidence>
<feature type="region of interest" description="Disordered" evidence="5">
    <location>
        <begin position="461"/>
        <end position="556"/>
    </location>
</feature>
<feature type="compositionally biased region" description="Low complexity" evidence="5">
    <location>
        <begin position="92"/>
        <end position="110"/>
    </location>
</feature>
<dbReference type="InterPro" id="IPR048258">
    <property type="entry name" value="Cyclins_cyclin-box"/>
</dbReference>
<feature type="compositionally biased region" description="Low complexity" evidence="5">
    <location>
        <begin position="461"/>
        <end position="480"/>
    </location>
</feature>
<dbReference type="Pfam" id="PF00134">
    <property type="entry name" value="Cyclin_N"/>
    <property type="match status" value="1"/>
</dbReference>